<dbReference type="SUPFAM" id="SSF55961">
    <property type="entry name" value="Bet v1-like"/>
    <property type="match status" value="1"/>
</dbReference>
<protein>
    <submittedName>
        <fullName evidence="1">Unannotated protein</fullName>
    </submittedName>
</protein>
<accession>A0A6J6CJ81</accession>
<dbReference type="EMBL" id="CAEZSV010000061">
    <property type="protein sequence ID" value="CAB4551235.1"/>
    <property type="molecule type" value="Genomic_DNA"/>
</dbReference>
<evidence type="ECO:0000313" key="1">
    <source>
        <dbReference type="EMBL" id="CAB4551235.1"/>
    </source>
</evidence>
<dbReference type="AlphaFoldDB" id="A0A6J6CJ81"/>
<gene>
    <name evidence="1" type="ORF">UFOPK1506_00459</name>
</gene>
<proteinExistence type="predicted"/>
<reference evidence="1" key="1">
    <citation type="submission" date="2020-05" db="EMBL/GenBank/DDBJ databases">
        <authorList>
            <person name="Chiriac C."/>
            <person name="Salcher M."/>
            <person name="Ghai R."/>
            <person name="Kavagutti S V."/>
        </authorList>
    </citation>
    <scope>NUCLEOTIDE SEQUENCE</scope>
</reference>
<dbReference type="InterPro" id="IPR023393">
    <property type="entry name" value="START-like_dom_sf"/>
</dbReference>
<organism evidence="1">
    <name type="scientific">freshwater metagenome</name>
    <dbReference type="NCBI Taxonomy" id="449393"/>
    <lineage>
        <taxon>unclassified sequences</taxon>
        <taxon>metagenomes</taxon>
        <taxon>ecological metagenomes</taxon>
    </lineage>
</organism>
<sequence>MQPGCLLWFAWGVRAEILDSGIPWLVGARIVIDAPAAKVFALVANPKMHPVMDGSKMVKGEMVGPEKLELGSIFWMKMHLGLPYLMKNKVVEFEQDKLIAWMPLARNIWRYEFKALDAHCTEVTQWMDGRTAPKVLMKREVQWSPKAMAKSLVNLKKLAEQ</sequence>
<name>A0A6J6CJ81_9ZZZZ</name>
<dbReference type="Gene3D" id="3.30.530.20">
    <property type="match status" value="1"/>
</dbReference>